<dbReference type="NCBIfam" id="TIGR00613">
    <property type="entry name" value="reco"/>
    <property type="match status" value="1"/>
</dbReference>
<keyword evidence="9" id="KW-1185">Reference proteome</keyword>
<protein>
    <recommendedName>
        <fullName evidence="2 7">DNA repair protein RecO</fullName>
    </recommendedName>
    <alternativeName>
        <fullName evidence="6 7">Recombination protein O</fullName>
    </alternativeName>
</protein>
<dbReference type="Gene3D" id="2.40.50.140">
    <property type="entry name" value="Nucleic acid-binding proteins"/>
    <property type="match status" value="1"/>
</dbReference>
<organism evidence="8 9">
    <name type="scientific">Octadecabacter temperatus</name>
    <dbReference type="NCBI Taxonomy" id="1458307"/>
    <lineage>
        <taxon>Bacteria</taxon>
        <taxon>Pseudomonadati</taxon>
        <taxon>Pseudomonadota</taxon>
        <taxon>Alphaproteobacteria</taxon>
        <taxon>Rhodobacterales</taxon>
        <taxon>Roseobacteraceae</taxon>
        <taxon>Octadecabacter</taxon>
    </lineage>
</organism>
<evidence type="ECO:0000256" key="3">
    <source>
        <dbReference type="ARBA" id="ARBA00022763"/>
    </source>
</evidence>
<dbReference type="Pfam" id="PF11967">
    <property type="entry name" value="RecO_N"/>
    <property type="match status" value="1"/>
</dbReference>
<comment type="function">
    <text evidence="7">Involved in DNA repair and RecF pathway recombination.</text>
</comment>
<dbReference type="KEGG" id="otm:OSB_02180"/>
<dbReference type="InterPro" id="IPR037278">
    <property type="entry name" value="ARFGAP/RecO"/>
</dbReference>
<dbReference type="InterPro" id="IPR012340">
    <property type="entry name" value="NA-bd_OB-fold"/>
</dbReference>
<proteinExistence type="inferred from homology"/>
<dbReference type="InterPro" id="IPR003717">
    <property type="entry name" value="RecO"/>
</dbReference>
<dbReference type="PANTHER" id="PTHR33991:SF1">
    <property type="entry name" value="DNA REPAIR PROTEIN RECO"/>
    <property type="match status" value="1"/>
</dbReference>
<evidence type="ECO:0000256" key="2">
    <source>
        <dbReference type="ARBA" id="ARBA00021310"/>
    </source>
</evidence>
<dbReference type="Proteomes" id="UP000067444">
    <property type="component" value="Chromosome"/>
</dbReference>
<evidence type="ECO:0000256" key="1">
    <source>
        <dbReference type="ARBA" id="ARBA00007452"/>
    </source>
</evidence>
<evidence type="ECO:0000256" key="4">
    <source>
        <dbReference type="ARBA" id="ARBA00023172"/>
    </source>
</evidence>
<dbReference type="SUPFAM" id="SSF57863">
    <property type="entry name" value="ArfGap/RecO-like zinc finger"/>
    <property type="match status" value="1"/>
</dbReference>
<evidence type="ECO:0000256" key="6">
    <source>
        <dbReference type="ARBA" id="ARBA00033409"/>
    </source>
</evidence>
<dbReference type="GO" id="GO:0043590">
    <property type="term" value="C:bacterial nucleoid"/>
    <property type="evidence" value="ECO:0007669"/>
    <property type="project" value="TreeGrafter"/>
</dbReference>
<dbReference type="STRING" id="1458307.OSB_02180"/>
<dbReference type="InterPro" id="IPR042242">
    <property type="entry name" value="RecO_C"/>
</dbReference>
<dbReference type="AlphaFoldDB" id="A0A0K0Y1L1"/>
<reference evidence="8 9" key="1">
    <citation type="journal article" date="2015" name="Genome Announc.">
        <title>Closed Genome Sequence of Octadecabacter temperatus SB1, the First Mesophilic Species of the Genus Octadecabacter.</title>
        <authorList>
            <person name="Voget S."/>
            <person name="Billerbeck S."/>
            <person name="Simon M."/>
            <person name="Daniel R."/>
        </authorList>
    </citation>
    <scope>NUCLEOTIDE SEQUENCE [LARGE SCALE GENOMIC DNA]</scope>
    <source>
        <strain evidence="8 9">SB1</strain>
    </source>
</reference>
<name>A0A0K0Y1L1_9RHOB</name>
<gene>
    <name evidence="7" type="primary">recO</name>
    <name evidence="8" type="ORF">OSB_02180</name>
</gene>
<keyword evidence="3 7" id="KW-0227">DNA damage</keyword>
<evidence type="ECO:0000256" key="5">
    <source>
        <dbReference type="ARBA" id="ARBA00023204"/>
    </source>
</evidence>
<evidence type="ECO:0000313" key="9">
    <source>
        <dbReference type="Proteomes" id="UP000067444"/>
    </source>
</evidence>
<sequence>MIEWRDEGALLKVRKHGENSAIIEVFTPDRGLTAGIVRGGTSRKIAPMLQPGAQLSVSWKARLEDHLGSFTVEPVRSRAAQVMQDRLALAGLNAVTGILSFVLPDREKHAPLYARTIALLDLLGQNDVWPLAYLQWEVALLEEMGFGMDLSACAVSGLNDDLFYVSPRTGRAVSRLAAGDWADRLLPLPHVLLGKGDADIGEIVRALRTTGHFLNNHLARSLGDRQIPEARQRLIDTMKRLA</sequence>
<evidence type="ECO:0000313" key="8">
    <source>
        <dbReference type="EMBL" id="AKS44787.1"/>
    </source>
</evidence>
<dbReference type="SUPFAM" id="SSF50249">
    <property type="entry name" value="Nucleic acid-binding proteins"/>
    <property type="match status" value="1"/>
</dbReference>
<dbReference type="InterPro" id="IPR022572">
    <property type="entry name" value="DNA_rep/recomb_RecO_N"/>
</dbReference>
<dbReference type="RefSeq" id="WP_049833239.1">
    <property type="nucleotide sequence ID" value="NZ_CP012160.1"/>
</dbReference>
<evidence type="ECO:0000256" key="7">
    <source>
        <dbReference type="HAMAP-Rule" id="MF_00201"/>
    </source>
</evidence>
<comment type="similarity">
    <text evidence="1 7">Belongs to the RecO family.</text>
</comment>
<keyword evidence="4 7" id="KW-0233">DNA recombination</keyword>
<dbReference type="Gene3D" id="1.20.1440.120">
    <property type="entry name" value="Recombination protein O, C-terminal domain"/>
    <property type="match status" value="1"/>
</dbReference>
<keyword evidence="5 7" id="KW-0234">DNA repair</keyword>
<dbReference type="OrthoDB" id="9804792at2"/>
<dbReference type="EMBL" id="CP012160">
    <property type="protein sequence ID" value="AKS44787.1"/>
    <property type="molecule type" value="Genomic_DNA"/>
</dbReference>
<dbReference type="GO" id="GO:0006310">
    <property type="term" value="P:DNA recombination"/>
    <property type="evidence" value="ECO:0007669"/>
    <property type="project" value="UniProtKB-UniRule"/>
</dbReference>
<dbReference type="PATRIC" id="fig|1458307.3.peg.220"/>
<dbReference type="GO" id="GO:0006302">
    <property type="term" value="P:double-strand break repair"/>
    <property type="evidence" value="ECO:0007669"/>
    <property type="project" value="TreeGrafter"/>
</dbReference>
<accession>A0A0K0Y1L1</accession>
<dbReference type="Pfam" id="PF02565">
    <property type="entry name" value="RecO_C"/>
    <property type="match status" value="1"/>
</dbReference>
<dbReference type="HAMAP" id="MF_00201">
    <property type="entry name" value="RecO"/>
    <property type="match status" value="1"/>
</dbReference>
<dbReference type="PANTHER" id="PTHR33991">
    <property type="entry name" value="DNA REPAIR PROTEIN RECO"/>
    <property type="match status" value="1"/>
</dbReference>